<sequence>MFSDSPVVVVGFNHADTNIKGKSEVSFQHNGLYTEDKICETINVHTIATQTDEVDCINIGTIDFVAVKNCLERGLRFLKTECNDSWPNIADYFETTDKDINYDEIITLSLSQNPLFRIKKIGALCWNSNGQKLLVASGENCHISLCNHLNSIFIYSLSDLENGQNNMFDKLEVTFCVTCLASHPTNEYLIAAGLYNGEILIHNMHDMTSVSLEWHSQAVSELLWFVKSDHQIILTSAGRDGYICVGSMMSDKIKFTQQLCRYLIGVQEKIGIRCFDYSNKHFIVALENGEISSHLCEISKNIKETVKVKTYNGCSLIIENVQFCHTNNNKFIVTQYDCKILLYDLHQKDPIKIVFNRNIITSLCWNLKNDFIVYIGEETGELAKVNLVTGKTDTVKRIASCNLISMNINPTSRKNIAFGTTEGEIYISNYE</sequence>
<dbReference type="AlphaFoldDB" id="A0A5E4MNA4"/>
<reference evidence="5 6" key="1">
    <citation type="submission" date="2019-08" db="EMBL/GenBank/DDBJ databases">
        <authorList>
            <person name="Alioto T."/>
            <person name="Alioto T."/>
            <person name="Gomez Garrido J."/>
        </authorList>
    </citation>
    <scope>NUCLEOTIDE SEQUENCE [LARGE SCALE GENOMIC DNA]</scope>
</reference>
<dbReference type="InterPro" id="IPR001680">
    <property type="entry name" value="WD40_rpt"/>
</dbReference>
<dbReference type="Proteomes" id="UP000325440">
    <property type="component" value="Unassembled WGS sequence"/>
</dbReference>
<dbReference type="GO" id="GO:0045504">
    <property type="term" value="F:dynein heavy chain binding"/>
    <property type="evidence" value="ECO:0007669"/>
    <property type="project" value="TreeGrafter"/>
</dbReference>
<evidence type="ECO:0000256" key="4">
    <source>
        <dbReference type="ARBA" id="ARBA00022737"/>
    </source>
</evidence>
<evidence type="ECO:0000256" key="1">
    <source>
        <dbReference type="ARBA" id="ARBA00004496"/>
    </source>
</evidence>
<dbReference type="SUPFAM" id="SSF50978">
    <property type="entry name" value="WD40 repeat-like"/>
    <property type="match status" value="1"/>
</dbReference>
<dbReference type="GO" id="GO:0007018">
    <property type="term" value="P:microtubule-based movement"/>
    <property type="evidence" value="ECO:0007669"/>
    <property type="project" value="TreeGrafter"/>
</dbReference>
<accession>A0A5E4MNA4</accession>
<name>A0A5E4MNA4_9HEMI</name>
<dbReference type="SMART" id="SM00320">
    <property type="entry name" value="WD40"/>
    <property type="match status" value="3"/>
</dbReference>
<evidence type="ECO:0000313" key="6">
    <source>
        <dbReference type="Proteomes" id="UP000325440"/>
    </source>
</evidence>
<dbReference type="Gene3D" id="2.130.10.10">
    <property type="entry name" value="YVTN repeat-like/Quinoprotein amine dehydrogenase"/>
    <property type="match status" value="2"/>
</dbReference>
<proteinExistence type="predicted"/>
<keyword evidence="3" id="KW-0853">WD repeat</keyword>
<keyword evidence="6" id="KW-1185">Reference proteome</keyword>
<dbReference type="InterPro" id="IPR050687">
    <property type="entry name" value="Dynein_IC"/>
</dbReference>
<dbReference type="OrthoDB" id="445052at2759"/>
<gene>
    <name evidence="5" type="ORF">CINCED_3A003378</name>
</gene>
<organism evidence="5 6">
    <name type="scientific">Cinara cedri</name>
    <dbReference type="NCBI Taxonomy" id="506608"/>
    <lineage>
        <taxon>Eukaryota</taxon>
        <taxon>Metazoa</taxon>
        <taxon>Ecdysozoa</taxon>
        <taxon>Arthropoda</taxon>
        <taxon>Hexapoda</taxon>
        <taxon>Insecta</taxon>
        <taxon>Pterygota</taxon>
        <taxon>Neoptera</taxon>
        <taxon>Paraneoptera</taxon>
        <taxon>Hemiptera</taxon>
        <taxon>Sternorrhyncha</taxon>
        <taxon>Aphidomorpha</taxon>
        <taxon>Aphidoidea</taxon>
        <taxon>Aphididae</taxon>
        <taxon>Lachninae</taxon>
        <taxon>Cinara</taxon>
    </lineage>
</organism>
<dbReference type="EMBL" id="CABPRJ010000962">
    <property type="protein sequence ID" value="VVC32998.1"/>
    <property type="molecule type" value="Genomic_DNA"/>
</dbReference>
<comment type="subcellular location">
    <subcellularLocation>
        <location evidence="1">Cytoplasm</location>
    </subcellularLocation>
</comment>
<dbReference type="PANTHER" id="PTHR12442">
    <property type="entry name" value="DYNEIN INTERMEDIATE CHAIN"/>
    <property type="match status" value="1"/>
</dbReference>
<protein>
    <submittedName>
        <fullName evidence="5">WD40/YVTN repeat-like-containing domain,WD40-repeat-containing domain,WD40 repeat</fullName>
    </submittedName>
</protein>
<dbReference type="InterPro" id="IPR036322">
    <property type="entry name" value="WD40_repeat_dom_sf"/>
</dbReference>
<keyword evidence="2" id="KW-0963">Cytoplasm</keyword>
<dbReference type="GO" id="GO:0005737">
    <property type="term" value="C:cytoplasm"/>
    <property type="evidence" value="ECO:0007669"/>
    <property type="project" value="UniProtKB-SubCell"/>
</dbReference>
<dbReference type="GO" id="GO:0045503">
    <property type="term" value="F:dynein light chain binding"/>
    <property type="evidence" value="ECO:0007669"/>
    <property type="project" value="TreeGrafter"/>
</dbReference>
<evidence type="ECO:0000256" key="2">
    <source>
        <dbReference type="ARBA" id="ARBA00022490"/>
    </source>
</evidence>
<dbReference type="InterPro" id="IPR015943">
    <property type="entry name" value="WD40/YVTN_repeat-like_dom_sf"/>
</dbReference>
<evidence type="ECO:0000256" key="3">
    <source>
        <dbReference type="ARBA" id="ARBA00022574"/>
    </source>
</evidence>
<evidence type="ECO:0000313" key="5">
    <source>
        <dbReference type="EMBL" id="VVC32998.1"/>
    </source>
</evidence>
<keyword evidence="4" id="KW-0677">Repeat</keyword>